<dbReference type="PANTHER" id="PTHR18870:SF9">
    <property type="entry name" value="PROTEIN TAG-278-RELATED"/>
    <property type="match status" value="1"/>
</dbReference>
<accession>A0ABD2NF79</accession>
<evidence type="ECO:0000313" key="5">
    <source>
        <dbReference type="Proteomes" id="UP001516400"/>
    </source>
</evidence>
<feature type="compositionally biased region" description="Basic and acidic residues" evidence="3">
    <location>
        <begin position="163"/>
        <end position="183"/>
    </location>
</feature>
<evidence type="ECO:0000256" key="1">
    <source>
        <dbReference type="ARBA" id="ARBA00023054"/>
    </source>
</evidence>
<dbReference type="AlphaFoldDB" id="A0ABD2NF79"/>
<dbReference type="Proteomes" id="UP001516400">
    <property type="component" value="Unassembled WGS sequence"/>
</dbReference>
<feature type="compositionally biased region" description="Basic and acidic residues" evidence="3">
    <location>
        <begin position="10"/>
        <end position="25"/>
    </location>
</feature>
<evidence type="ECO:0000313" key="4">
    <source>
        <dbReference type="EMBL" id="KAL3277423.1"/>
    </source>
</evidence>
<keyword evidence="1 2" id="KW-0175">Coiled coil</keyword>
<dbReference type="Gene3D" id="1.10.287.1490">
    <property type="match status" value="1"/>
</dbReference>
<organism evidence="4 5">
    <name type="scientific">Cryptolaemus montrouzieri</name>
    <dbReference type="NCBI Taxonomy" id="559131"/>
    <lineage>
        <taxon>Eukaryota</taxon>
        <taxon>Metazoa</taxon>
        <taxon>Ecdysozoa</taxon>
        <taxon>Arthropoda</taxon>
        <taxon>Hexapoda</taxon>
        <taxon>Insecta</taxon>
        <taxon>Pterygota</taxon>
        <taxon>Neoptera</taxon>
        <taxon>Endopterygota</taxon>
        <taxon>Coleoptera</taxon>
        <taxon>Polyphaga</taxon>
        <taxon>Cucujiformia</taxon>
        <taxon>Coccinelloidea</taxon>
        <taxon>Coccinellidae</taxon>
        <taxon>Scymninae</taxon>
        <taxon>Scymnini</taxon>
        <taxon>Cryptolaemus</taxon>
    </lineage>
</organism>
<feature type="compositionally biased region" description="Polar residues" evidence="3">
    <location>
        <begin position="186"/>
        <end position="200"/>
    </location>
</feature>
<name>A0ABD2NF79_9CUCU</name>
<sequence length="748" mass="88038">MFGFFKRAKKETERSKEDKRGKDPLKGQSQEWQAIKAGEGSCKNTAKSESALEGNTQSLPNALSSSASVELRENCAVSDVARSNENCETNDFSCTNMNVKNTDQRHQMSYAGAVKIPEPRQSIKPCGHGTVAIVPRVPISGSKRENSSTPPASPKLEIKKFKERSNTTPDLHRLSDIAEKPDGPKNVTQITSSPGFSPKTSPKFPEVKEKNLINQEAKFQSELNDLTKQLSIRDAEANKLRFQMEELQRDVFAKSAGMDRLQMELQAANKESEMTKIRIRHLETDLVAFRENNARLTENLETKTSEHMEAENKAQAKIEELQEVIRQLKTKINWLEQQIESLKQEKAALEKQQEQIESEKKEEETKNKEALEQVMRQKNEIEAKWKKDFEKLRTINIMKEQDLLDDFEWKLREVQQNCKKRLEEKDKAMEERLLQAYKHAEEKMKEAEGIVEQLNSLKKYEVEVVKLRGLTEEQAQALRDLTEKQDQMKAAEASLRNEAQRLRKMIDMEKENLQHMQRIHHQELVDKERKLQQTLDEKRMEIAIYWEDKLLHEIGRLKDELEQIYTEEQHGALQKVRDEKERELESAKKEWEKKIKECSNEIEFLKRTMNEKECYFQDEIERKQTKTDQDILDLRRLMDKIDMTHHERFEKMVLEHERELENINRETEQRIKEVEFGWQQQATNLRKTLDMVKEQMEQESQHKIAMLIEKHRSELDQQWENLVKQKQEAVVLVENEYVSKYKALEENF</sequence>
<proteinExistence type="predicted"/>
<evidence type="ECO:0000256" key="3">
    <source>
        <dbReference type="SAM" id="MobiDB-lite"/>
    </source>
</evidence>
<feature type="coiled-coil region" evidence="2">
    <location>
        <begin position="646"/>
        <end position="702"/>
    </location>
</feature>
<feature type="region of interest" description="Disordered" evidence="3">
    <location>
        <begin position="1"/>
        <end position="67"/>
    </location>
</feature>
<feature type="coiled-coil region" evidence="2">
    <location>
        <begin position="258"/>
        <end position="541"/>
    </location>
</feature>
<keyword evidence="5" id="KW-1185">Reference proteome</keyword>
<reference evidence="4 5" key="1">
    <citation type="journal article" date="2021" name="BMC Biol.">
        <title>Horizontally acquired antibacterial genes associated with adaptive radiation of ladybird beetles.</title>
        <authorList>
            <person name="Li H.S."/>
            <person name="Tang X.F."/>
            <person name="Huang Y.H."/>
            <person name="Xu Z.Y."/>
            <person name="Chen M.L."/>
            <person name="Du X.Y."/>
            <person name="Qiu B.Y."/>
            <person name="Chen P.T."/>
            <person name="Zhang W."/>
            <person name="Slipinski A."/>
            <person name="Escalona H.E."/>
            <person name="Waterhouse R.M."/>
            <person name="Zwick A."/>
            <person name="Pang H."/>
        </authorList>
    </citation>
    <scope>NUCLEOTIDE SEQUENCE [LARGE SCALE GENOMIC DNA]</scope>
    <source>
        <strain evidence="4">SYSU2018</strain>
    </source>
</reference>
<evidence type="ECO:0000256" key="2">
    <source>
        <dbReference type="SAM" id="Coils"/>
    </source>
</evidence>
<dbReference type="EMBL" id="JABFTP020000103">
    <property type="protein sequence ID" value="KAL3277423.1"/>
    <property type="molecule type" value="Genomic_DNA"/>
</dbReference>
<dbReference type="PANTHER" id="PTHR18870">
    <property type="entry name" value="PROTEIN TAG-278-RELATED"/>
    <property type="match status" value="1"/>
</dbReference>
<protein>
    <submittedName>
        <fullName evidence="4">Uncharacterized protein</fullName>
    </submittedName>
</protein>
<comment type="caution">
    <text evidence="4">The sequence shown here is derived from an EMBL/GenBank/DDBJ whole genome shotgun (WGS) entry which is preliminary data.</text>
</comment>
<feature type="region of interest" description="Disordered" evidence="3">
    <location>
        <begin position="163"/>
        <end position="204"/>
    </location>
</feature>
<gene>
    <name evidence="4" type="ORF">HHI36_012771</name>
</gene>
<feature type="coiled-coil region" evidence="2">
    <location>
        <begin position="570"/>
        <end position="608"/>
    </location>
</feature>
<feature type="compositionally biased region" description="Polar residues" evidence="3">
    <location>
        <begin position="42"/>
        <end position="67"/>
    </location>
</feature>